<dbReference type="GO" id="GO:0016887">
    <property type="term" value="F:ATP hydrolysis activity"/>
    <property type="evidence" value="ECO:0007669"/>
    <property type="project" value="InterPro"/>
</dbReference>
<gene>
    <name evidence="6" type="ORF">UV09_C0049G0006</name>
</gene>
<dbReference type="SUPFAM" id="SSF52540">
    <property type="entry name" value="P-loop containing nucleoside triphosphate hydrolases"/>
    <property type="match status" value="1"/>
</dbReference>
<protein>
    <submittedName>
        <fullName evidence="6">ABC transporter, ATPase subunit</fullName>
    </submittedName>
</protein>
<dbReference type="InterPro" id="IPR003439">
    <property type="entry name" value="ABC_transporter-like_ATP-bd"/>
</dbReference>
<keyword evidence="4" id="KW-0067">ATP-binding</keyword>
<dbReference type="AlphaFoldDB" id="A0A0G0Z8N2"/>
<comment type="caution">
    <text evidence="6">The sequence shown here is derived from an EMBL/GenBank/DDBJ whole genome shotgun (WGS) entry which is preliminary data.</text>
</comment>
<reference evidence="6 7" key="1">
    <citation type="journal article" date="2015" name="Nature">
        <title>rRNA introns, odd ribosomes, and small enigmatic genomes across a large radiation of phyla.</title>
        <authorList>
            <person name="Brown C.T."/>
            <person name="Hug L.A."/>
            <person name="Thomas B.C."/>
            <person name="Sharon I."/>
            <person name="Castelle C.J."/>
            <person name="Singh A."/>
            <person name="Wilkins M.J."/>
            <person name="Williams K.H."/>
            <person name="Banfield J.F."/>
        </authorList>
    </citation>
    <scope>NUCLEOTIDE SEQUENCE [LARGE SCALE GENOMIC DNA]</scope>
</reference>
<evidence type="ECO:0000256" key="1">
    <source>
        <dbReference type="ARBA" id="ARBA00005417"/>
    </source>
</evidence>
<keyword evidence="2" id="KW-0813">Transport</keyword>
<dbReference type="EMBL" id="LCDD01000049">
    <property type="protein sequence ID" value="KKS45075.1"/>
    <property type="molecule type" value="Genomic_DNA"/>
</dbReference>
<dbReference type="Pfam" id="PF00005">
    <property type="entry name" value="ABC_tran"/>
    <property type="match status" value="1"/>
</dbReference>
<dbReference type="Proteomes" id="UP000034320">
    <property type="component" value="Unassembled WGS sequence"/>
</dbReference>
<feature type="domain" description="ABC transporter" evidence="5">
    <location>
        <begin position="6"/>
        <end position="247"/>
    </location>
</feature>
<evidence type="ECO:0000313" key="6">
    <source>
        <dbReference type="EMBL" id="KKS45075.1"/>
    </source>
</evidence>
<accession>A0A0G0Z8N2</accession>
<dbReference type="PROSITE" id="PS50893">
    <property type="entry name" value="ABC_TRANSPORTER_2"/>
    <property type="match status" value="1"/>
</dbReference>
<evidence type="ECO:0000259" key="5">
    <source>
        <dbReference type="PROSITE" id="PS50893"/>
    </source>
</evidence>
<keyword evidence="3" id="KW-0547">Nucleotide-binding</keyword>
<name>A0A0G0Z8N2_9BACT</name>
<comment type="similarity">
    <text evidence="1">Belongs to the ABC transporter superfamily.</text>
</comment>
<evidence type="ECO:0000313" key="7">
    <source>
        <dbReference type="Proteomes" id="UP000034320"/>
    </source>
</evidence>
<evidence type="ECO:0000256" key="4">
    <source>
        <dbReference type="ARBA" id="ARBA00022840"/>
    </source>
</evidence>
<dbReference type="PANTHER" id="PTHR42711">
    <property type="entry name" value="ABC TRANSPORTER ATP-BINDING PROTEIN"/>
    <property type="match status" value="1"/>
</dbReference>
<evidence type="ECO:0000256" key="2">
    <source>
        <dbReference type="ARBA" id="ARBA00022448"/>
    </source>
</evidence>
<dbReference type="GO" id="GO:0005524">
    <property type="term" value="F:ATP binding"/>
    <property type="evidence" value="ECO:0007669"/>
    <property type="project" value="UniProtKB-KW"/>
</dbReference>
<organism evidence="6 7">
    <name type="scientific">Candidatus Gottesmanbacteria bacterium GW2011_GWA2_42_18</name>
    <dbReference type="NCBI Taxonomy" id="1618442"/>
    <lineage>
        <taxon>Bacteria</taxon>
        <taxon>Candidatus Gottesmaniibacteriota</taxon>
    </lineage>
</organism>
<dbReference type="PANTHER" id="PTHR42711:SF5">
    <property type="entry name" value="ABC TRANSPORTER ATP-BINDING PROTEIN NATA"/>
    <property type="match status" value="1"/>
</dbReference>
<proteinExistence type="inferred from homology"/>
<sequence>MKTTILKVKNLTKTFSGGKFSLRRVKKEKITAVDDISFQISEGEIVGLLGPNGAGKTTTIQMILGLITPTSGSISVFGLDLKMHRKRILKEVNFSSTYTHLPWNLTVWENLYVQALLYGIDNPKLKVTEIIEVFSLIGKKDKEVNELSSGWTTRLNMAKAFLNNPRFILFDEPTASLDPESAEGVRQEIRRVRRKFQTTILFTSHNMAEVEQICDRVVFLDKGKIIARDTPEGLAKRIKISRIEMMIDDGLKRLQRLIRENLWQIKVSGRFTTVEIAEKEIPKFLNLLSERGISYREISIEKPTLEDFFLLTAKKQKH</sequence>
<dbReference type="InterPro" id="IPR027417">
    <property type="entry name" value="P-loop_NTPase"/>
</dbReference>
<dbReference type="InterPro" id="IPR003593">
    <property type="entry name" value="AAA+_ATPase"/>
</dbReference>
<dbReference type="SMART" id="SM00382">
    <property type="entry name" value="AAA"/>
    <property type="match status" value="1"/>
</dbReference>
<dbReference type="Gene3D" id="3.40.50.300">
    <property type="entry name" value="P-loop containing nucleotide triphosphate hydrolases"/>
    <property type="match status" value="1"/>
</dbReference>
<dbReference type="InterPro" id="IPR050763">
    <property type="entry name" value="ABC_transporter_ATP-binding"/>
</dbReference>
<evidence type="ECO:0000256" key="3">
    <source>
        <dbReference type="ARBA" id="ARBA00022741"/>
    </source>
</evidence>